<dbReference type="KEGG" id="fli:Fleli_0382"/>
<dbReference type="PATRIC" id="fig|880071.3.peg.367"/>
<dbReference type="EMBL" id="CP003345">
    <property type="protein sequence ID" value="AFM02862.1"/>
    <property type="molecule type" value="Genomic_DNA"/>
</dbReference>
<evidence type="ECO:0008006" key="4">
    <source>
        <dbReference type="Google" id="ProtNLM"/>
    </source>
</evidence>
<keyword evidence="1" id="KW-0812">Transmembrane</keyword>
<dbReference type="Proteomes" id="UP000006054">
    <property type="component" value="Chromosome"/>
</dbReference>
<accession>I4AFX7</accession>
<evidence type="ECO:0000313" key="2">
    <source>
        <dbReference type="EMBL" id="AFM02862.1"/>
    </source>
</evidence>
<evidence type="ECO:0000256" key="1">
    <source>
        <dbReference type="SAM" id="Phobius"/>
    </source>
</evidence>
<proteinExistence type="predicted"/>
<organism evidence="2 3">
    <name type="scientific">Bernardetia litoralis (strain ATCC 23117 / DSM 6794 / NBRC 15988 / NCIMB 1366 / Fx l1 / Sio-4)</name>
    <name type="common">Flexibacter litoralis</name>
    <dbReference type="NCBI Taxonomy" id="880071"/>
    <lineage>
        <taxon>Bacteria</taxon>
        <taxon>Pseudomonadati</taxon>
        <taxon>Bacteroidota</taxon>
        <taxon>Cytophagia</taxon>
        <taxon>Cytophagales</taxon>
        <taxon>Bernardetiaceae</taxon>
        <taxon>Bernardetia</taxon>
    </lineage>
</organism>
<dbReference type="AlphaFoldDB" id="I4AFX7"/>
<keyword evidence="1" id="KW-0472">Membrane</keyword>
<feature type="transmembrane region" description="Helical" evidence="1">
    <location>
        <begin position="20"/>
        <end position="42"/>
    </location>
</feature>
<feature type="transmembrane region" description="Helical" evidence="1">
    <location>
        <begin position="229"/>
        <end position="251"/>
    </location>
</feature>
<protein>
    <recommendedName>
        <fullName evidence="4">DUF445 domain-containing protein</fullName>
    </recommendedName>
</protein>
<dbReference type="STRING" id="880071.Fleli_0382"/>
<keyword evidence="1" id="KW-1133">Transmembrane helix</keyword>
<keyword evidence="3" id="KW-1185">Reference proteome</keyword>
<dbReference type="HOGENOM" id="CLU_028773_0_0_10"/>
<gene>
    <name evidence="2" type="ordered locus">Fleli_0382</name>
</gene>
<dbReference type="eggNOG" id="COG4399">
    <property type="taxonomic scope" value="Bacteria"/>
</dbReference>
<dbReference type="PANTHER" id="PTHR35791">
    <property type="entry name" value="UPF0754 MEMBRANE PROTEIN YHEB"/>
    <property type="match status" value="1"/>
</dbReference>
<evidence type="ECO:0000313" key="3">
    <source>
        <dbReference type="Proteomes" id="UP000006054"/>
    </source>
</evidence>
<sequence length="430" mass="48955">MESVLTISNFLSTFFSNLDWAQIKVLLVYLSIPISSGIIGWATNWMALLMTFYPLEYIGIKPFGWQGIIPSKAQKMATKSVEMLTSKLLRIEERFAQLDPVIIARQMQPELETLSIKVINEAMEAQAGIIWKNTPTPIKKQIYQRAKDEIPNAVIDIILEVNGQIDKLIDLKRIAIETLMADKQLVNEIFLRCGEKEFKFIEVSGFWFGGLFGLAQMILSYNYPSGSWFILPTCGLIVGYLTNVLALKLIFEPLEPISILGIYKFQGLFLKRQKEVAKEYAQVVVEKILPTKVMTEYLVRGPASDRLALIINKEVNNLVEEVVEDMAGASHPIFTLVAAKRMDIAKNIIMFHFMKELPIVVKQVEEYAETALNIENTLAERMGNLSFKEFEEFLRPVFQEDEWILILVGAVLGMFAGILQFVVMWYFGLV</sequence>
<name>I4AFX7_BERLS</name>
<dbReference type="PANTHER" id="PTHR35791:SF1">
    <property type="entry name" value="UPF0754 MEMBRANE PROTEIN YHEB"/>
    <property type="match status" value="1"/>
</dbReference>
<feature type="transmembrane region" description="Helical" evidence="1">
    <location>
        <begin position="200"/>
        <end position="223"/>
    </location>
</feature>
<reference evidence="3" key="1">
    <citation type="submission" date="2012-06" db="EMBL/GenBank/DDBJ databases">
        <title>The complete genome of Flexibacter litoralis DSM 6794.</title>
        <authorList>
            <person name="Lucas S."/>
            <person name="Copeland A."/>
            <person name="Lapidus A."/>
            <person name="Glavina del Rio T."/>
            <person name="Dalin E."/>
            <person name="Tice H."/>
            <person name="Bruce D."/>
            <person name="Goodwin L."/>
            <person name="Pitluck S."/>
            <person name="Peters L."/>
            <person name="Ovchinnikova G."/>
            <person name="Lu M."/>
            <person name="Kyrpides N."/>
            <person name="Mavromatis K."/>
            <person name="Ivanova N."/>
            <person name="Brettin T."/>
            <person name="Detter J.C."/>
            <person name="Han C."/>
            <person name="Larimer F."/>
            <person name="Land M."/>
            <person name="Hauser L."/>
            <person name="Markowitz V."/>
            <person name="Cheng J.-F."/>
            <person name="Hugenholtz P."/>
            <person name="Woyke T."/>
            <person name="Wu D."/>
            <person name="Spring S."/>
            <person name="Lang E."/>
            <person name="Kopitz M."/>
            <person name="Brambilla E."/>
            <person name="Klenk H.-P."/>
            <person name="Eisen J.A."/>
        </authorList>
    </citation>
    <scope>NUCLEOTIDE SEQUENCE [LARGE SCALE GENOMIC DNA]</scope>
    <source>
        <strain evidence="3">ATCC 23117 / DSM 6794 / NBRC 15988 / NCIMB 1366 / Sio-4</strain>
    </source>
</reference>
<feature type="transmembrane region" description="Helical" evidence="1">
    <location>
        <begin position="403"/>
        <end position="427"/>
    </location>
</feature>